<feature type="domain" description="Arrestin C-terminal-like" evidence="2">
    <location>
        <begin position="297"/>
        <end position="461"/>
    </location>
</feature>
<feature type="compositionally biased region" description="Low complexity" evidence="1">
    <location>
        <begin position="596"/>
        <end position="605"/>
    </location>
</feature>
<feature type="region of interest" description="Disordered" evidence="1">
    <location>
        <begin position="842"/>
        <end position="871"/>
    </location>
</feature>
<gene>
    <name evidence="3" type="ORF">PGUG_03512</name>
</gene>
<dbReference type="Pfam" id="PF02752">
    <property type="entry name" value="Arrestin_C"/>
    <property type="match status" value="1"/>
</dbReference>
<dbReference type="FunCoup" id="A5DJR1">
    <property type="interactions" value="80"/>
</dbReference>
<dbReference type="VEuPathDB" id="FungiDB:PGUG_03512"/>
<dbReference type="KEGG" id="pgu:PGUG_03512"/>
<dbReference type="PANTHER" id="PTHR11188:SF174">
    <property type="entry name" value="ARRESTIN-RELATED TRAFFICKING ADAPTER 10-RELATED"/>
    <property type="match status" value="1"/>
</dbReference>
<feature type="region of interest" description="Disordered" evidence="1">
    <location>
        <begin position="664"/>
        <end position="751"/>
    </location>
</feature>
<dbReference type="GeneID" id="5126371"/>
<dbReference type="Gene3D" id="2.60.40.640">
    <property type="match status" value="1"/>
</dbReference>
<evidence type="ECO:0000313" key="4">
    <source>
        <dbReference type="Proteomes" id="UP000001997"/>
    </source>
</evidence>
<dbReference type="GO" id="GO:0070086">
    <property type="term" value="P:ubiquitin-dependent endocytosis"/>
    <property type="evidence" value="ECO:0007669"/>
    <property type="project" value="TreeGrafter"/>
</dbReference>
<name>A5DJR1_PICGU</name>
<feature type="compositionally biased region" description="Polar residues" evidence="1">
    <location>
        <begin position="616"/>
        <end position="636"/>
    </location>
</feature>
<keyword evidence="4" id="KW-1185">Reference proteome</keyword>
<feature type="compositionally biased region" description="Basic and acidic residues" evidence="1">
    <location>
        <begin position="708"/>
        <end position="722"/>
    </location>
</feature>
<dbReference type="eggNOG" id="KOG3780">
    <property type="taxonomic scope" value="Eukaryota"/>
</dbReference>
<feature type="region of interest" description="Disordered" evidence="1">
    <location>
        <begin position="583"/>
        <end position="649"/>
    </location>
</feature>
<dbReference type="PANTHER" id="PTHR11188">
    <property type="entry name" value="ARRESTIN DOMAIN CONTAINING PROTEIN"/>
    <property type="match status" value="1"/>
</dbReference>
<proteinExistence type="predicted"/>
<accession>A5DJR1</accession>
<dbReference type="OrthoDB" id="2238745at2759"/>
<protein>
    <recommendedName>
        <fullName evidence="2">Arrestin C-terminal-like domain-containing protein</fullName>
    </recommendedName>
</protein>
<dbReference type="OMA" id="ETEYGNQ"/>
<dbReference type="GO" id="GO:0031625">
    <property type="term" value="F:ubiquitin protein ligase binding"/>
    <property type="evidence" value="ECO:0007669"/>
    <property type="project" value="TreeGrafter"/>
</dbReference>
<organism evidence="3 4">
    <name type="scientific">Meyerozyma guilliermondii (strain ATCC 6260 / CBS 566 / DSM 6381 / JCM 1539 / NBRC 10279 / NRRL Y-324)</name>
    <name type="common">Yeast</name>
    <name type="synonym">Candida guilliermondii</name>
    <dbReference type="NCBI Taxonomy" id="294746"/>
    <lineage>
        <taxon>Eukaryota</taxon>
        <taxon>Fungi</taxon>
        <taxon>Dikarya</taxon>
        <taxon>Ascomycota</taxon>
        <taxon>Saccharomycotina</taxon>
        <taxon>Pichiomycetes</taxon>
        <taxon>Debaryomycetaceae</taxon>
        <taxon>Meyerozyma</taxon>
    </lineage>
</organism>
<dbReference type="InterPro" id="IPR014752">
    <property type="entry name" value="Arrestin-like_C"/>
</dbReference>
<dbReference type="EMBL" id="CH408158">
    <property type="protein sequence ID" value="EDK39414.2"/>
    <property type="molecule type" value="Genomic_DNA"/>
</dbReference>
<evidence type="ECO:0000259" key="2">
    <source>
        <dbReference type="SMART" id="SM01017"/>
    </source>
</evidence>
<reference evidence="3 4" key="1">
    <citation type="journal article" date="2009" name="Nature">
        <title>Evolution of pathogenicity and sexual reproduction in eight Candida genomes.</title>
        <authorList>
            <person name="Butler G."/>
            <person name="Rasmussen M.D."/>
            <person name="Lin M.F."/>
            <person name="Santos M.A."/>
            <person name="Sakthikumar S."/>
            <person name="Munro C.A."/>
            <person name="Rheinbay E."/>
            <person name="Grabherr M."/>
            <person name="Forche A."/>
            <person name="Reedy J.L."/>
            <person name="Agrafioti I."/>
            <person name="Arnaud M.B."/>
            <person name="Bates S."/>
            <person name="Brown A.J."/>
            <person name="Brunke S."/>
            <person name="Costanzo M.C."/>
            <person name="Fitzpatrick D.A."/>
            <person name="de Groot P.W."/>
            <person name="Harris D."/>
            <person name="Hoyer L.L."/>
            <person name="Hube B."/>
            <person name="Klis F.M."/>
            <person name="Kodira C."/>
            <person name="Lennard N."/>
            <person name="Logue M.E."/>
            <person name="Martin R."/>
            <person name="Neiman A.M."/>
            <person name="Nikolaou E."/>
            <person name="Quail M.A."/>
            <person name="Quinn J."/>
            <person name="Santos M.C."/>
            <person name="Schmitzberger F.F."/>
            <person name="Sherlock G."/>
            <person name="Shah P."/>
            <person name="Silverstein K.A."/>
            <person name="Skrzypek M.S."/>
            <person name="Soll D."/>
            <person name="Staggs R."/>
            <person name="Stansfield I."/>
            <person name="Stumpf M.P."/>
            <person name="Sudbery P.E."/>
            <person name="Srikantha T."/>
            <person name="Zeng Q."/>
            <person name="Berman J."/>
            <person name="Berriman M."/>
            <person name="Heitman J."/>
            <person name="Gow N.A."/>
            <person name="Lorenz M.C."/>
            <person name="Birren B.W."/>
            <person name="Kellis M."/>
            <person name="Cuomo C.A."/>
        </authorList>
    </citation>
    <scope>NUCLEOTIDE SEQUENCE [LARGE SCALE GENOMIC DNA]</scope>
    <source>
        <strain evidence="4">ATCC 6260 / CBS 566 / DSM 6381 / JCM 1539 / NBRC 10279 / NRRL Y-324</strain>
    </source>
</reference>
<dbReference type="STRING" id="294746.A5DJR1"/>
<evidence type="ECO:0000313" key="3">
    <source>
        <dbReference type="EMBL" id="EDK39414.2"/>
    </source>
</evidence>
<dbReference type="RefSeq" id="XP_001484131.2">
    <property type="nucleotide sequence ID" value="XM_001484081.1"/>
</dbReference>
<dbReference type="InterPro" id="IPR050357">
    <property type="entry name" value="Arrestin_domain-protein"/>
</dbReference>
<sequence length="890" mass="98547">MQAPRSPIFPPQRLTLAGDTDMESRNQVLLPQLPDKPVCSTSTLQVYVIPAEDRLFLQGFDSNEYAERPPTLLRGCLWLRVLKPTRIRSLTLQFKGAERTDWPEGIPPKRNQTVEINDIISHTWPFFQSGNTAITPNNGADFYRELPRHGDHDVSSLNLAETISRGTSPAPDVSSSGFLNSGLSPVRLVKRATIDAGSSFTSLADLSPMSSVNDDSSKAGSFVPGDYIYNFEHPIHPSLPETTSVTFGSVFYHLEVTVARYGTFKPTLTGKIPVEIIRTPSEENLEENEPIVITRTWDDQIQYDIVVGAKSVILNTYLPLAFRFVPLFGKVALHRIRVYFTEHLEYYCLNKKVHRMEPEKKYLLLEHKAPKGHSLLSDSAVDSEEDVEILPRELEFQVYVPQVLNRYHNHMLHPDTSFTNIQAHHWIKICLRLSRNDESAGKRKHYEISIDSPIHVLSPQAAHGNTLLPAYENEMDLNAPQAMSSPPLSPDVTALSSDHDPNDLLARGYTLPVDRSGSPYRISSPMSEGEPIERDANMHLEANLYQPNADSIDHNLSASQAKPDTTISPLNSPMQRPIHVVRRPSFNPPTFEAATSPLLSGGPPLEAGPPPAYEASQSLSLSPLRINDSQKATHGSTIAGASPFPSIVGSETPIKEMLRQHLGSDYHSAGDSDNRSRSSKGTQSSGSSLTTGHNETDVTDSQQSINSKVEDTVPVHDQENLNHENQSTSKSRQSSFSSEGSTTSDPPVEQTLPLLSESTTSLDNVPIESRNSSITSFHDRRTSNAFGAQRITEFMNGNFIDDLYKSGNLSSLRNPRLKKHYQEESKTPVVPDKARQKSFGIVDALNGDNSSQSSNSTDSGSRRSTNDNTFLPERIIEGKEVPGFNVDYIM</sequence>
<dbReference type="InParanoid" id="A5DJR1"/>
<dbReference type="HOGENOM" id="CLU_008578_0_0_1"/>
<dbReference type="Proteomes" id="UP000001997">
    <property type="component" value="Unassembled WGS sequence"/>
</dbReference>
<feature type="compositionally biased region" description="Basic and acidic residues" evidence="1">
    <location>
        <begin position="664"/>
        <end position="676"/>
    </location>
</feature>
<dbReference type="SMART" id="SM01017">
    <property type="entry name" value="Arrestin_C"/>
    <property type="match status" value="1"/>
</dbReference>
<dbReference type="GO" id="GO:0005829">
    <property type="term" value="C:cytosol"/>
    <property type="evidence" value="ECO:0007669"/>
    <property type="project" value="TreeGrafter"/>
</dbReference>
<feature type="region of interest" description="Disordered" evidence="1">
    <location>
        <begin position="817"/>
        <end position="836"/>
    </location>
</feature>
<feature type="compositionally biased region" description="Low complexity" evidence="1">
    <location>
        <begin position="727"/>
        <end position="744"/>
    </location>
</feature>
<evidence type="ECO:0000256" key="1">
    <source>
        <dbReference type="SAM" id="MobiDB-lite"/>
    </source>
</evidence>
<feature type="compositionally biased region" description="Low complexity" evidence="1">
    <location>
        <begin position="846"/>
        <end position="859"/>
    </location>
</feature>
<feature type="compositionally biased region" description="Low complexity" evidence="1">
    <location>
        <begin position="679"/>
        <end position="692"/>
    </location>
</feature>
<dbReference type="GO" id="GO:0030674">
    <property type="term" value="F:protein-macromolecule adaptor activity"/>
    <property type="evidence" value="ECO:0007669"/>
    <property type="project" value="TreeGrafter"/>
</dbReference>
<dbReference type="InterPro" id="IPR011022">
    <property type="entry name" value="Arrestin_C-like"/>
</dbReference>
<dbReference type="AlphaFoldDB" id="A5DJR1"/>